<dbReference type="InterPro" id="IPR008972">
    <property type="entry name" value="Cupredoxin"/>
</dbReference>
<dbReference type="Pfam" id="PF00116">
    <property type="entry name" value="COX2"/>
    <property type="match status" value="1"/>
</dbReference>
<dbReference type="PROSITE" id="PS50857">
    <property type="entry name" value="COX2_CUA"/>
    <property type="match status" value="1"/>
</dbReference>
<comment type="similarity">
    <text evidence="2">Belongs to the cytochrome c oxidase subunit 2 family.</text>
</comment>
<evidence type="ECO:0000256" key="6">
    <source>
        <dbReference type="ARBA" id="ARBA00023008"/>
    </source>
</evidence>
<keyword evidence="3" id="KW-0813">Transport</keyword>
<comment type="catalytic activity">
    <reaction evidence="8">
        <text>4 Fe(II)-[cytochrome c] + O2 + 8 H(+)(in) = 4 Fe(III)-[cytochrome c] + 2 H2O + 4 H(+)(out)</text>
        <dbReference type="Rhea" id="RHEA:11436"/>
        <dbReference type="Rhea" id="RHEA-COMP:10350"/>
        <dbReference type="Rhea" id="RHEA-COMP:14399"/>
        <dbReference type="ChEBI" id="CHEBI:15377"/>
        <dbReference type="ChEBI" id="CHEBI:15378"/>
        <dbReference type="ChEBI" id="CHEBI:15379"/>
        <dbReference type="ChEBI" id="CHEBI:29033"/>
        <dbReference type="ChEBI" id="CHEBI:29034"/>
        <dbReference type="EC" id="7.1.1.9"/>
    </reaction>
</comment>
<evidence type="ECO:0000256" key="7">
    <source>
        <dbReference type="ARBA" id="ARBA00023136"/>
    </source>
</evidence>
<evidence type="ECO:0000256" key="3">
    <source>
        <dbReference type="ARBA" id="ARBA00022448"/>
    </source>
</evidence>
<keyword evidence="6" id="KW-0186">Copper</keyword>
<evidence type="ECO:0000256" key="10">
    <source>
        <dbReference type="SAM" id="SignalP"/>
    </source>
</evidence>
<dbReference type="PANTHER" id="PTHR22888">
    <property type="entry name" value="CYTOCHROME C OXIDASE, SUBUNIT II"/>
    <property type="match status" value="1"/>
</dbReference>
<dbReference type="EMBL" id="JBEPSM010000002">
    <property type="protein sequence ID" value="MET4634706.1"/>
    <property type="molecule type" value="Genomic_DNA"/>
</dbReference>
<dbReference type="Gene3D" id="2.60.40.420">
    <property type="entry name" value="Cupredoxins - blue copper proteins"/>
    <property type="match status" value="1"/>
</dbReference>
<evidence type="ECO:0000256" key="1">
    <source>
        <dbReference type="ARBA" id="ARBA00004370"/>
    </source>
</evidence>
<dbReference type="Proteomes" id="UP001549321">
    <property type="component" value="Unassembled WGS sequence"/>
</dbReference>
<keyword evidence="9" id="KW-1133">Transmembrane helix</keyword>
<comment type="caution">
    <text evidence="12">The sequence shown here is derived from an EMBL/GenBank/DDBJ whole genome shotgun (WGS) entry which is preliminary data.</text>
</comment>
<evidence type="ECO:0000313" key="13">
    <source>
        <dbReference type="Proteomes" id="UP001549321"/>
    </source>
</evidence>
<evidence type="ECO:0000256" key="9">
    <source>
        <dbReference type="SAM" id="Phobius"/>
    </source>
</evidence>
<evidence type="ECO:0000313" key="12">
    <source>
        <dbReference type="EMBL" id="MET4634706.1"/>
    </source>
</evidence>
<accession>A0ABV2R1Z4</accession>
<dbReference type="InterPro" id="IPR002429">
    <property type="entry name" value="CcO_II-like_C"/>
</dbReference>
<keyword evidence="4" id="KW-0479">Metal-binding</keyword>
<feature type="signal peptide" evidence="10">
    <location>
        <begin position="1"/>
        <end position="18"/>
    </location>
</feature>
<evidence type="ECO:0000256" key="2">
    <source>
        <dbReference type="ARBA" id="ARBA00007866"/>
    </source>
</evidence>
<keyword evidence="13" id="KW-1185">Reference proteome</keyword>
<organism evidence="12 13">
    <name type="scientific">Kaistia defluvii</name>
    <dbReference type="NCBI Taxonomy" id="410841"/>
    <lineage>
        <taxon>Bacteria</taxon>
        <taxon>Pseudomonadati</taxon>
        <taxon>Pseudomonadota</taxon>
        <taxon>Alphaproteobacteria</taxon>
        <taxon>Hyphomicrobiales</taxon>
        <taxon>Kaistiaceae</taxon>
        <taxon>Kaistia</taxon>
    </lineage>
</organism>
<evidence type="ECO:0000256" key="8">
    <source>
        <dbReference type="ARBA" id="ARBA00047816"/>
    </source>
</evidence>
<protein>
    <submittedName>
        <fullName evidence="12">Cytochrome c oxidase subunit 2</fullName>
    </submittedName>
</protein>
<dbReference type="RefSeq" id="WP_354551732.1">
    <property type="nucleotide sequence ID" value="NZ_JBEPSM010000002.1"/>
</dbReference>
<keyword evidence="7 9" id="KW-0472">Membrane</keyword>
<dbReference type="PROSITE" id="PS00078">
    <property type="entry name" value="COX2"/>
    <property type="match status" value="1"/>
</dbReference>
<feature type="transmembrane region" description="Helical" evidence="9">
    <location>
        <begin position="32"/>
        <end position="56"/>
    </location>
</feature>
<proteinExistence type="inferred from homology"/>
<keyword evidence="9" id="KW-0812">Transmembrane</keyword>
<keyword evidence="10" id="KW-0732">Signal</keyword>
<name>A0ABV2R1Z4_9HYPH</name>
<dbReference type="InterPro" id="IPR045187">
    <property type="entry name" value="CcO_II"/>
</dbReference>
<dbReference type="PANTHER" id="PTHR22888:SF9">
    <property type="entry name" value="CYTOCHROME C OXIDASE SUBUNIT 2"/>
    <property type="match status" value="1"/>
</dbReference>
<sequence>MALLSAFALSGCAGNLSALSPAGPSASAIAMLWWIMLFAGFAIFAATTMALAVAWWRPAWLGQRRSRTLILWGGLVLPSAILVALVGSAFALGERLLVRRDAPARIQIEAVARQWQWEFRYPGGSTSLDILHLPAGEDVDLVVTTEDVIHSLWVPRLGGKIDAIPGHRNRIRLHADVPGRFGGICAEFCGERHAEMHFSVEAHEEPAFMNQLQQLGRNDL</sequence>
<comment type="subcellular location">
    <subcellularLocation>
        <location evidence="1">Membrane</location>
    </subcellularLocation>
</comment>
<evidence type="ECO:0000256" key="4">
    <source>
        <dbReference type="ARBA" id="ARBA00022723"/>
    </source>
</evidence>
<dbReference type="SUPFAM" id="SSF49503">
    <property type="entry name" value="Cupredoxins"/>
    <property type="match status" value="1"/>
</dbReference>
<gene>
    <name evidence="12" type="ORF">ABIE08_002652</name>
</gene>
<evidence type="ECO:0000256" key="5">
    <source>
        <dbReference type="ARBA" id="ARBA00022982"/>
    </source>
</evidence>
<keyword evidence="5" id="KW-0249">Electron transport</keyword>
<dbReference type="InterPro" id="IPR001505">
    <property type="entry name" value="Copper_CuA"/>
</dbReference>
<evidence type="ECO:0000259" key="11">
    <source>
        <dbReference type="PROSITE" id="PS50857"/>
    </source>
</evidence>
<feature type="chain" id="PRO_5046436166" evidence="10">
    <location>
        <begin position="19"/>
        <end position="220"/>
    </location>
</feature>
<feature type="domain" description="Cytochrome oxidase subunit II copper A binding" evidence="11">
    <location>
        <begin position="103"/>
        <end position="214"/>
    </location>
</feature>
<feature type="transmembrane region" description="Helical" evidence="9">
    <location>
        <begin position="68"/>
        <end position="92"/>
    </location>
</feature>
<reference evidence="12 13" key="1">
    <citation type="submission" date="2024-06" db="EMBL/GenBank/DDBJ databases">
        <title>Sorghum-associated microbial communities from plants grown in Nebraska, USA.</title>
        <authorList>
            <person name="Schachtman D."/>
        </authorList>
    </citation>
    <scope>NUCLEOTIDE SEQUENCE [LARGE SCALE GENOMIC DNA]</scope>
    <source>
        <strain evidence="12 13">3207</strain>
    </source>
</reference>